<accession>A0ABU5NWQ9</accession>
<evidence type="ECO:0000259" key="1">
    <source>
        <dbReference type="Pfam" id="PF07866"/>
    </source>
</evidence>
<dbReference type="InterPro" id="IPR023387">
    <property type="entry name" value="DUF1653-like_dom"/>
</dbReference>
<feature type="domain" description="DUF1653" evidence="1">
    <location>
        <begin position="11"/>
        <end position="71"/>
    </location>
</feature>
<dbReference type="Pfam" id="PF07866">
    <property type="entry name" value="DUF1653"/>
    <property type="match status" value="1"/>
</dbReference>
<evidence type="ECO:0000313" key="2">
    <source>
        <dbReference type="EMBL" id="MEA1080162.1"/>
    </source>
</evidence>
<reference evidence="2 3" key="1">
    <citation type="submission" date="2023-12" db="EMBL/GenBank/DDBJ databases">
        <title>Marinobacter qingdaonensis sp. nov., isolated from the intertidal sediment of Qingdao, PR China.</title>
        <authorList>
            <person name="Li Y."/>
        </authorList>
    </citation>
    <scope>NUCLEOTIDE SEQUENCE [LARGE SCALE GENOMIC DNA]</scope>
    <source>
        <strain evidence="2 3">ASW11-75</strain>
    </source>
</reference>
<protein>
    <submittedName>
        <fullName evidence="2">DUF1653 domain-containing protein</fullName>
    </submittedName>
</protein>
<dbReference type="EMBL" id="JAYDCJ010000003">
    <property type="protein sequence ID" value="MEA1080162.1"/>
    <property type="molecule type" value="Genomic_DNA"/>
</dbReference>
<keyword evidence="3" id="KW-1185">Reference proteome</keyword>
<evidence type="ECO:0000313" key="3">
    <source>
        <dbReference type="Proteomes" id="UP001305746"/>
    </source>
</evidence>
<dbReference type="InterPro" id="IPR037135">
    <property type="entry name" value="DUF1653-like_dom_sf"/>
</dbReference>
<comment type="caution">
    <text evidence="2">The sequence shown here is derived from an EMBL/GenBank/DDBJ whole genome shotgun (WGS) entry which is preliminary data.</text>
</comment>
<gene>
    <name evidence="2" type="ORF">U5822_05750</name>
</gene>
<name>A0ABU5NWQ9_9GAMM</name>
<organism evidence="2 3">
    <name type="scientific">Marinobacter qingdaonensis</name>
    <dbReference type="NCBI Taxonomy" id="3108486"/>
    <lineage>
        <taxon>Bacteria</taxon>
        <taxon>Pseudomonadati</taxon>
        <taxon>Pseudomonadota</taxon>
        <taxon>Gammaproteobacteria</taxon>
        <taxon>Pseudomonadales</taxon>
        <taxon>Marinobacteraceae</taxon>
        <taxon>Marinobacter</taxon>
    </lineage>
</organism>
<sequence>MPDKKPSIVPGRYRHYKGKDYQVIDLARHSETEEWLVVYRCLYGDHSLWVRPLAMFRETVEVAGEQVPRFARIGDA</sequence>
<dbReference type="RefSeq" id="WP_322854675.1">
    <property type="nucleotide sequence ID" value="NZ_JAYDCJ010000003.1"/>
</dbReference>
<dbReference type="Gene3D" id="2.30.30.320">
    <property type="entry name" value="DUF1653-like domain"/>
    <property type="match status" value="1"/>
</dbReference>
<proteinExistence type="predicted"/>
<dbReference type="Proteomes" id="UP001305746">
    <property type="component" value="Unassembled WGS sequence"/>
</dbReference>